<keyword evidence="11 16" id="KW-0520">NAD</keyword>
<dbReference type="InterPro" id="IPR000731">
    <property type="entry name" value="SSD"/>
</dbReference>
<evidence type="ECO:0000256" key="7">
    <source>
        <dbReference type="ARBA" id="ARBA00022692"/>
    </source>
</evidence>
<feature type="transmembrane region" description="Helical" evidence="16">
    <location>
        <begin position="172"/>
        <end position="194"/>
    </location>
</feature>
<feature type="transmembrane region" description="Helical" evidence="16">
    <location>
        <begin position="98"/>
        <end position="119"/>
    </location>
</feature>
<evidence type="ECO:0000256" key="12">
    <source>
        <dbReference type="ARBA" id="ARBA00023075"/>
    </source>
</evidence>
<dbReference type="GO" id="GO:0048039">
    <property type="term" value="F:ubiquinone binding"/>
    <property type="evidence" value="ECO:0007669"/>
    <property type="project" value="TreeGrafter"/>
</dbReference>
<dbReference type="GO" id="GO:0031966">
    <property type="term" value="C:mitochondrial membrane"/>
    <property type="evidence" value="ECO:0007669"/>
    <property type="project" value="UniProtKB-SubCell"/>
</dbReference>
<dbReference type="InterPro" id="IPR001750">
    <property type="entry name" value="ND/Mrp_TM"/>
</dbReference>
<dbReference type="AlphaFoldDB" id="A0A218KBP7"/>
<proteinExistence type="inferred from homology"/>
<keyword evidence="9 16" id="KW-0249">Electron transport</keyword>
<evidence type="ECO:0000256" key="10">
    <source>
        <dbReference type="ARBA" id="ARBA00022989"/>
    </source>
</evidence>
<protein>
    <recommendedName>
        <fullName evidence="4 16">NADH-ubiquinone oxidoreductase chain 4</fullName>
        <ecNumber evidence="3 16">7.1.1.2</ecNumber>
    </recommendedName>
</protein>
<dbReference type="PROSITE" id="PS50156">
    <property type="entry name" value="SSD"/>
    <property type="match status" value="1"/>
</dbReference>
<feature type="transmembrane region" description="Helical" evidence="16">
    <location>
        <begin position="206"/>
        <end position="229"/>
    </location>
</feature>
<feature type="transmembrane region" description="Helical" evidence="16">
    <location>
        <begin position="368"/>
        <end position="392"/>
    </location>
</feature>
<dbReference type="PANTHER" id="PTHR43507:SF20">
    <property type="entry name" value="NADH-UBIQUINONE OXIDOREDUCTASE CHAIN 4"/>
    <property type="match status" value="1"/>
</dbReference>
<evidence type="ECO:0000256" key="4">
    <source>
        <dbReference type="ARBA" id="ARBA00021006"/>
    </source>
</evidence>
<feature type="domain" description="SSD" evidence="17">
    <location>
        <begin position="1"/>
        <end position="115"/>
    </location>
</feature>
<keyword evidence="14 16" id="KW-0472">Membrane</keyword>
<comment type="catalytic activity">
    <reaction evidence="15 16">
        <text>a ubiquinone + NADH + 5 H(+)(in) = a ubiquinol + NAD(+) + 4 H(+)(out)</text>
        <dbReference type="Rhea" id="RHEA:29091"/>
        <dbReference type="Rhea" id="RHEA-COMP:9565"/>
        <dbReference type="Rhea" id="RHEA-COMP:9566"/>
        <dbReference type="ChEBI" id="CHEBI:15378"/>
        <dbReference type="ChEBI" id="CHEBI:16389"/>
        <dbReference type="ChEBI" id="CHEBI:17976"/>
        <dbReference type="ChEBI" id="CHEBI:57540"/>
        <dbReference type="ChEBI" id="CHEBI:57945"/>
        <dbReference type="EC" id="7.1.1.2"/>
    </reaction>
</comment>
<evidence type="ECO:0000256" key="16">
    <source>
        <dbReference type="RuleBase" id="RU003297"/>
    </source>
</evidence>
<evidence type="ECO:0000256" key="14">
    <source>
        <dbReference type="ARBA" id="ARBA00023136"/>
    </source>
</evidence>
<keyword evidence="5 16" id="KW-0813">Transport</keyword>
<dbReference type="GO" id="GO:0042773">
    <property type="term" value="P:ATP synthesis coupled electron transport"/>
    <property type="evidence" value="ECO:0007669"/>
    <property type="project" value="InterPro"/>
</dbReference>
<keyword evidence="7 16" id="KW-0812">Transmembrane</keyword>
<name>A0A218KBP7_9EUPU</name>
<dbReference type="PANTHER" id="PTHR43507">
    <property type="entry name" value="NADH-UBIQUINONE OXIDOREDUCTASE CHAIN 4"/>
    <property type="match status" value="1"/>
</dbReference>
<organism evidence="18">
    <name type="scientific">Meghimatium bilineatum</name>
    <dbReference type="NCBI Taxonomy" id="318265"/>
    <lineage>
        <taxon>Eukaryota</taxon>
        <taxon>Metazoa</taxon>
        <taxon>Spiralia</taxon>
        <taxon>Lophotrochozoa</taxon>
        <taxon>Mollusca</taxon>
        <taxon>Gastropoda</taxon>
        <taxon>Heterobranchia</taxon>
        <taxon>Euthyneura</taxon>
        <taxon>Panpulmonata</taxon>
        <taxon>Eupulmonata</taxon>
        <taxon>Stylommatophora</taxon>
        <taxon>Helicina</taxon>
        <taxon>Arionoidea</taxon>
        <taxon>Philomycidae</taxon>
        <taxon>Meghimatium</taxon>
    </lineage>
</organism>
<accession>A0A218KBP7</accession>
<evidence type="ECO:0000256" key="5">
    <source>
        <dbReference type="ARBA" id="ARBA00022448"/>
    </source>
</evidence>
<feature type="transmembrane region" description="Helical" evidence="16">
    <location>
        <begin position="44"/>
        <end position="69"/>
    </location>
</feature>
<comment type="similarity">
    <text evidence="2 16">Belongs to the complex I subunit 4 family.</text>
</comment>
<dbReference type="GO" id="GO:0003954">
    <property type="term" value="F:NADH dehydrogenase activity"/>
    <property type="evidence" value="ECO:0007669"/>
    <property type="project" value="TreeGrafter"/>
</dbReference>
<sequence>MGLYITLFLTLLQKTPMMLPYLSLLLISNVSILNPNFTHGENEYIFSTHMSGLMVVMTIFLVLGTLICCKTTLSGGLSKLIILLSVFVIFCFQVNDCIFFYILFELTLLPIMYAILMWGAQPERLQAGIYMLLYTVTASLPLLVLILLNDSYYSTSHLYLLQLENIVSMNSYYMFFILIAFLVKLPMYSLHMWLPKAHVEAPVAGSMILAGILLKLGGYGLFLMTNIIIFKSMVMLYTLINLSLWGGLLASFICVMQSDMKSYVAYSSVVHMSIVICSLLVGGTWGLITAKMALVAHGFVSPLMFYLVHLTYSMSGSRSLYMNKGLLMLSPVLSLFWFLTLSISMAAPPSLNLLGELSFVPCLYMLNWMILVVFLLMLFLGVFYHMYLYSALNHGPSNLLLLMKKGLKAEQCAGFLFHLSPYALLFNSNLIMSP</sequence>
<evidence type="ECO:0000259" key="17">
    <source>
        <dbReference type="PROSITE" id="PS50156"/>
    </source>
</evidence>
<comment type="subcellular location">
    <subcellularLocation>
        <location evidence="1 16">Mitochondrion membrane</location>
        <topology evidence="1 16">Multi-pass membrane protein</topology>
    </subcellularLocation>
</comment>
<feature type="transmembrane region" description="Helical" evidence="16">
    <location>
        <begin position="326"/>
        <end position="348"/>
    </location>
</feature>
<evidence type="ECO:0000256" key="2">
    <source>
        <dbReference type="ARBA" id="ARBA00009025"/>
    </source>
</evidence>
<evidence type="ECO:0000256" key="1">
    <source>
        <dbReference type="ARBA" id="ARBA00004225"/>
    </source>
</evidence>
<feature type="transmembrane region" description="Helical" evidence="16">
    <location>
        <begin position="294"/>
        <end position="314"/>
    </location>
</feature>
<dbReference type="GO" id="GO:0015990">
    <property type="term" value="P:electron transport coupled proton transport"/>
    <property type="evidence" value="ECO:0007669"/>
    <property type="project" value="TreeGrafter"/>
</dbReference>
<dbReference type="GO" id="GO:0008137">
    <property type="term" value="F:NADH dehydrogenase (ubiquinone) activity"/>
    <property type="evidence" value="ECO:0007669"/>
    <property type="project" value="UniProtKB-UniRule"/>
</dbReference>
<comment type="function">
    <text evidence="16">Core subunit of the mitochondrial membrane respiratory chain NADH dehydrogenase (Complex I) which catalyzes electron transfer from NADH through the respiratory chain, using ubiquinone as an electron acceptor. Essential for the catalytic activity and assembly of complex I.</text>
</comment>
<geneLocation type="mitochondrion" evidence="18"/>
<evidence type="ECO:0000256" key="6">
    <source>
        <dbReference type="ARBA" id="ARBA00022660"/>
    </source>
</evidence>
<evidence type="ECO:0000256" key="15">
    <source>
        <dbReference type="ARBA" id="ARBA00049551"/>
    </source>
</evidence>
<feature type="transmembrane region" description="Helical" evidence="16">
    <location>
        <begin position="131"/>
        <end position="152"/>
    </location>
</feature>
<dbReference type="EC" id="7.1.1.2" evidence="3 16"/>
<feature type="transmembrane region" description="Helical" evidence="16">
    <location>
        <begin position="263"/>
        <end position="288"/>
    </location>
</feature>
<dbReference type="Pfam" id="PF00361">
    <property type="entry name" value="Proton_antipo_M"/>
    <property type="match status" value="1"/>
</dbReference>
<dbReference type="PRINTS" id="PR01437">
    <property type="entry name" value="NUOXDRDTASE4"/>
</dbReference>
<evidence type="ECO:0000313" key="18">
    <source>
        <dbReference type="EMBL" id="AKK32357.1"/>
    </source>
</evidence>
<dbReference type="InterPro" id="IPR003918">
    <property type="entry name" value="NADH_UbQ_OxRdtase"/>
</dbReference>
<keyword evidence="6 16" id="KW-0679">Respiratory chain</keyword>
<gene>
    <name evidence="18" type="primary">nad4</name>
</gene>
<keyword evidence="10 16" id="KW-1133">Transmembrane helix</keyword>
<dbReference type="EMBL" id="KP398563">
    <property type="protein sequence ID" value="AKK32357.1"/>
    <property type="molecule type" value="Genomic_DNA"/>
</dbReference>
<evidence type="ECO:0000256" key="8">
    <source>
        <dbReference type="ARBA" id="ARBA00022967"/>
    </source>
</evidence>
<evidence type="ECO:0000256" key="13">
    <source>
        <dbReference type="ARBA" id="ARBA00023128"/>
    </source>
</evidence>
<reference evidence="18" key="1">
    <citation type="submission" date="2015-01" db="EMBL/GenBank/DDBJ databases">
        <authorList>
            <person name="Xiang T."/>
            <person name="Song Y."/>
            <person name="Huang L."/>
            <person name="Wang B."/>
            <person name="Wu P."/>
        </authorList>
    </citation>
    <scope>NUCLEOTIDE SEQUENCE</scope>
</reference>
<feature type="transmembrane region" description="Helical" evidence="16">
    <location>
        <begin position="235"/>
        <end position="256"/>
    </location>
</feature>
<evidence type="ECO:0000256" key="11">
    <source>
        <dbReference type="ARBA" id="ARBA00023027"/>
    </source>
</evidence>
<feature type="transmembrane region" description="Helical" evidence="16">
    <location>
        <begin position="76"/>
        <end position="92"/>
    </location>
</feature>
<evidence type="ECO:0000256" key="3">
    <source>
        <dbReference type="ARBA" id="ARBA00012944"/>
    </source>
</evidence>
<evidence type="ECO:0000256" key="9">
    <source>
        <dbReference type="ARBA" id="ARBA00022982"/>
    </source>
</evidence>
<keyword evidence="12 16" id="KW-0830">Ubiquinone</keyword>
<keyword evidence="8" id="KW-1278">Translocase</keyword>
<keyword evidence="13 16" id="KW-0496">Mitochondrion</keyword>